<comment type="subcellular location">
    <subcellularLocation>
        <location evidence="1 8 9">Nucleus</location>
    </subcellularLocation>
</comment>
<dbReference type="InterPro" id="IPR050762">
    <property type="entry name" value="HD-ZIP_Homeobox_LZ_Class_II"/>
</dbReference>
<evidence type="ECO:0000256" key="9">
    <source>
        <dbReference type="RuleBase" id="RU000682"/>
    </source>
</evidence>
<dbReference type="GO" id="GO:0005634">
    <property type="term" value="C:nucleus"/>
    <property type="evidence" value="ECO:0007669"/>
    <property type="project" value="UniProtKB-SubCell"/>
</dbReference>
<keyword evidence="10" id="KW-0175">Coiled coil</keyword>
<dbReference type="Pfam" id="PF00046">
    <property type="entry name" value="Homeodomain"/>
    <property type="match status" value="1"/>
</dbReference>
<dbReference type="SMART" id="SM00389">
    <property type="entry name" value="HOX"/>
    <property type="match status" value="1"/>
</dbReference>
<evidence type="ECO:0000256" key="3">
    <source>
        <dbReference type="ARBA" id="ARBA00023015"/>
    </source>
</evidence>
<accession>A0AAV8SGW2</accession>
<evidence type="ECO:0000256" key="4">
    <source>
        <dbReference type="ARBA" id="ARBA00023125"/>
    </source>
</evidence>
<gene>
    <name evidence="12" type="ORF">K2173_016682</name>
</gene>
<evidence type="ECO:0000256" key="8">
    <source>
        <dbReference type="PROSITE-ProRule" id="PRU00108"/>
    </source>
</evidence>
<dbReference type="CDD" id="cd00086">
    <property type="entry name" value="homeodomain"/>
    <property type="match status" value="1"/>
</dbReference>
<evidence type="ECO:0000256" key="2">
    <source>
        <dbReference type="ARBA" id="ARBA00006074"/>
    </source>
</evidence>
<comment type="similarity">
    <text evidence="2">Belongs to the HD-ZIP homeobox family. Class II subfamily.</text>
</comment>
<feature type="coiled-coil region" evidence="10">
    <location>
        <begin position="141"/>
        <end position="178"/>
    </location>
</feature>
<dbReference type="PROSITE" id="PS50071">
    <property type="entry name" value="HOMEOBOX_2"/>
    <property type="match status" value="1"/>
</dbReference>
<comment type="caution">
    <text evidence="12">The sequence shown here is derived from an EMBL/GenBank/DDBJ whole genome shotgun (WGS) entry which is preliminary data.</text>
</comment>
<keyword evidence="7 8" id="KW-0539">Nucleus</keyword>
<dbReference type="SMART" id="SM00340">
    <property type="entry name" value="HALZ"/>
    <property type="match status" value="1"/>
</dbReference>
<dbReference type="PANTHER" id="PTHR45714">
    <property type="entry name" value="HOMEOBOX-LEUCINE ZIPPER PROTEIN HAT14"/>
    <property type="match status" value="1"/>
</dbReference>
<dbReference type="GO" id="GO:0000981">
    <property type="term" value="F:DNA-binding transcription factor activity, RNA polymerase II-specific"/>
    <property type="evidence" value="ECO:0007669"/>
    <property type="project" value="InterPro"/>
</dbReference>
<dbReference type="GO" id="GO:0043565">
    <property type="term" value="F:sequence-specific DNA binding"/>
    <property type="evidence" value="ECO:0007669"/>
    <property type="project" value="InterPro"/>
</dbReference>
<keyword evidence="13" id="KW-1185">Reference proteome</keyword>
<keyword evidence="4 8" id="KW-0238">DNA-binding</keyword>
<dbReference type="Proteomes" id="UP001159364">
    <property type="component" value="Linkage Group LG11"/>
</dbReference>
<dbReference type="InterPro" id="IPR003106">
    <property type="entry name" value="Leu_zip_homeo"/>
</dbReference>
<name>A0AAV8SGW2_9ROSI</name>
<dbReference type="AlphaFoldDB" id="A0AAV8SGW2"/>
<evidence type="ECO:0000256" key="1">
    <source>
        <dbReference type="ARBA" id="ARBA00004123"/>
    </source>
</evidence>
<dbReference type="InterPro" id="IPR009057">
    <property type="entry name" value="Homeodomain-like_sf"/>
</dbReference>
<feature type="DNA-binding region" description="Homeobox" evidence="8">
    <location>
        <begin position="84"/>
        <end position="143"/>
    </location>
</feature>
<evidence type="ECO:0000313" key="13">
    <source>
        <dbReference type="Proteomes" id="UP001159364"/>
    </source>
</evidence>
<reference evidence="12 13" key="1">
    <citation type="submission" date="2021-09" db="EMBL/GenBank/DDBJ databases">
        <title>Genomic insights and catalytic innovation underlie evolution of tropane alkaloids biosynthesis.</title>
        <authorList>
            <person name="Wang Y.-J."/>
            <person name="Tian T."/>
            <person name="Huang J.-P."/>
            <person name="Huang S.-X."/>
        </authorList>
    </citation>
    <scope>NUCLEOTIDE SEQUENCE [LARGE SCALE GENOMIC DNA]</scope>
    <source>
        <strain evidence="12">KIB-2018</strain>
        <tissue evidence="12">Leaf</tissue>
    </source>
</reference>
<evidence type="ECO:0000256" key="6">
    <source>
        <dbReference type="ARBA" id="ARBA00023163"/>
    </source>
</evidence>
<dbReference type="InterPro" id="IPR017970">
    <property type="entry name" value="Homeobox_CS"/>
</dbReference>
<sequence>MEDHEDYNTGLKLGLGIGGYYGPRLERQKEKSVVCLDLSFTLYPNPKAVNILDGKVHEGSSCKGGTEEDYKLGNVMNNDSTKDFGRKKLRLTREQSILLEESFKLHSALKPNQKKELAERLKLKPRQVEVWFQNRRARTKLKRTDKELEFLKKCCESLSEENRRLKRELEELRALRSGRQSYFQLPKATSLTICKSCEKKDTSQ</sequence>
<dbReference type="EMBL" id="JAIWQS010000011">
    <property type="protein sequence ID" value="KAJ8751467.1"/>
    <property type="molecule type" value="Genomic_DNA"/>
</dbReference>
<evidence type="ECO:0000256" key="10">
    <source>
        <dbReference type="SAM" id="Coils"/>
    </source>
</evidence>
<dbReference type="InterPro" id="IPR001356">
    <property type="entry name" value="HD"/>
</dbReference>
<keyword evidence="3" id="KW-0805">Transcription regulation</keyword>
<dbReference type="SUPFAM" id="SSF46689">
    <property type="entry name" value="Homeodomain-like"/>
    <property type="match status" value="1"/>
</dbReference>
<evidence type="ECO:0000313" key="12">
    <source>
        <dbReference type="EMBL" id="KAJ8751467.1"/>
    </source>
</evidence>
<dbReference type="PANTHER" id="PTHR45714:SF72">
    <property type="entry name" value="HOMEOBOX-LEUCINE ZIPPER PROTEIN HOX26-RELATED"/>
    <property type="match status" value="1"/>
</dbReference>
<proteinExistence type="inferred from homology"/>
<dbReference type="PROSITE" id="PS00027">
    <property type="entry name" value="HOMEOBOX_1"/>
    <property type="match status" value="1"/>
</dbReference>
<dbReference type="Gene3D" id="1.10.10.60">
    <property type="entry name" value="Homeodomain-like"/>
    <property type="match status" value="1"/>
</dbReference>
<organism evidence="12 13">
    <name type="scientific">Erythroxylum novogranatense</name>
    <dbReference type="NCBI Taxonomy" id="1862640"/>
    <lineage>
        <taxon>Eukaryota</taxon>
        <taxon>Viridiplantae</taxon>
        <taxon>Streptophyta</taxon>
        <taxon>Embryophyta</taxon>
        <taxon>Tracheophyta</taxon>
        <taxon>Spermatophyta</taxon>
        <taxon>Magnoliopsida</taxon>
        <taxon>eudicotyledons</taxon>
        <taxon>Gunneridae</taxon>
        <taxon>Pentapetalae</taxon>
        <taxon>rosids</taxon>
        <taxon>fabids</taxon>
        <taxon>Malpighiales</taxon>
        <taxon>Erythroxylaceae</taxon>
        <taxon>Erythroxylum</taxon>
    </lineage>
</organism>
<keyword evidence="5 8" id="KW-0371">Homeobox</keyword>
<keyword evidence="6" id="KW-0804">Transcription</keyword>
<evidence type="ECO:0000256" key="5">
    <source>
        <dbReference type="ARBA" id="ARBA00023155"/>
    </source>
</evidence>
<protein>
    <recommendedName>
        <fullName evidence="11">Homeobox domain-containing protein</fullName>
    </recommendedName>
</protein>
<feature type="domain" description="Homeobox" evidence="11">
    <location>
        <begin position="82"/>
        <end position="142"/>
    </location>
</feature>
<evidence type="ECO:0000259" key="11">
    <source>
        <dbReference type="PROSITE" id="PS50071"/>
    </source>
</evidence>
<evidence type="ECO:0000256" key="7">
    <source>
        <dbReference type="ARBA" id="ARBA00023242"/>
    </source>
</evidence>